<evidence type="ECO:0000313" key="11">
    <source>
        <dbReference type="EMBL" id="EJK62281.1"/>
    </source>
</evidence>
<evidence type="ECO:0000256" key="6">
    <source>
        <dbReference type="ARBA" id="ARBA00023065"/>
    </source>
</evidence>
<feature type="transmembrane region" description="Helical" evidence="9">
    <location>
        <begin position="443"/>
        <end position="462"/>
    </location>
</feature>
<keyword evidence="2" id="KW-0813">Transport</keyword>
<feature type="transmembrane region" description="Helical" evidence="9">
    <location>
        <begin position="176"/>
        <end position="195"/>
    </location>
</feature>
<dbReference type="OrthoDB" id="26525at2759"/>
<dbReference type="PANTHER" id="PTHR31503">
    <property type="entry name" value="VACUOLAR CALCIUM ION TRANSPORTER"/>
    <property type="match status" value="1"/>
</dbReference>
<feature type="transmembrane region" description="Helical" evidence="9">
    <location>
        <begin position="541"/>
        <end position="560"/>
    </location>
</feature>
<protein>
    <recommendedName>
        <fullName evidence="10">EF-hand domain-containing protein</fullName>
    </recommendedName>
</protein>
<dbReference type="InterPro" id="IPR004713">
    <property type="entry name" value="CaH_exchang"/>
</dbReference>
<evidence type="ECO:0000256" key="4">
    <source>
        <dbReference type="ARBA" id="ARBA00022837"/>
    </source>
</evidence>
<evidence type="ECO:0000256" key="9">
    <source>
        <dbReference type="SAM" id="Phobius"/>
    </source>
</evidence>
<keyword evidence="7 9" id="KW-0472">Membrane</keyword>
<dbReference type="Proteomes" id="UP000266841">
    <property type="component" value="Unassembled WGS sequence"/>
</dbReference>
<dbReference type="Gene3D" id="1.10.238.10">
    <property type="entry name" value="EF-hand"/>
    <property type="match status" value="1"/>
</dbReference>
<evidence type="ECO:0000256" key="2">
    <source>
        <dbReference type="ARBA" id="ARBA00022448"/>
    </source>
</evidence>
<feature type="transmembrane region" description="Helical" evidence="9">
    <location>
        <begin position="207"/>
        <end position="225"/>
    </location>
</feature>
<comment type="caution">
    <text evidence="11">The sequence shown here is derived from an EMBL/GenBank/DDBJ whole genome shotgun (WGS) entry which is preliminary data.</text>
</comment>
<evidence type="ECO:0000256" key="5">
    <source>
        <dbReference type="ARBA" id="ARBA00022989"/>
    </source>
</evidence>
<evidence type="ECO:0000259" key="10">
    <source>
        <dbReference type="PROSITE" id="PS50222"/>
    </source>
</evidence>
<feature type="region of interest" description="Disordered" evidence="8">
    <location>
        <begin position="381"/>
        <end position="403"/>
    </location>
</feature>
<feature type="transmembrane region" description="Helical" evidence="9">
    <location>
        <begin position="65"/>
        <end position="87"/>
    </location>
</feature>
<dbReference type="Pfam" id="PF13499">
    <property type="entry name" value="EF-hand_7"/>
    <property type="match status" value="1"/>
</dbReference>
<gene>
    <name evidence="11" type="ORF">THAOC_17107</name>
</gene>
<dbReference type="OMA" id="HTMKFLS"/>
<evidence type="ECO:0000256" key="1">
    <source>
        <dbReference type="ARBA" id="ARBA00004127"/>
    </source>
</evidence>
<keyword evidence="4" id="KW-0106">Calcium</keyword>
<dbReference type="GO" id="GO:0006874">
    <property type="term" value="P:intracellular calcium ion homeostasis"/>
    <property type="evidence" value="ECO:0007669"/>
    <property type="project" value="TreeGrafter"/>
</dbReference>
<dbReference type="InterPro" id="IPR004837">
    <property type="entry name" value="NaCa_Exmemb"/>
</dbReference>
<organism evidence="11 12">
    <name type="scientific">Thalassiosira oceanica</name>
    <name type="common">Marine diatom</name>
    <dbReference type="NCBI Taxonomy" id="159749"/>
    <lineage>
        <taxon>Eukaryota</taxon>
        <taxon>Sar</taxon>
        <taxon>Stramenopiles</taxon>
        <taxon>Ochrophyta</taxon>
        <taxon>Bacillariophyta</taxon>
        <taxon>Coscinodiscophyceae</taxon>
        <taxon>Thalassiosirophycidae</taxon>
        <taxon>Thalassiosirales</taxon>
        <taxon>Thalassiosiraceae</taxon>
        <taxon>Thalassiosira</taxon>
    </lineage>
</organism>
<dbReference type="EMBL" id="AGNL01018993">
    <property type="protein sequence ID" value="EJK62281.1"/>
    <property type="molecule type" value="Genomic_DNA"/>
</dbReference>
<dbReference type="SMART" id="SM00054">
    <property type="entry name" value="EFh"/>
    <property type="match status" value="2"/>
</dbReference>
<feature type="domain" description="EF-hand" evidence="10">
    <location>
        <begin position="298"/>
        <end position="333"/>
    </location>
</feature>
<dbReference type="PROSITE" id="PS00018">
    <property type="entry name" value="EF_HAND_1"/>
    <property type="match status" value="2"/>
</dbReference>
<keyword evidence="5 9" id="KW-1133">Transmembrane helix</keyword>
<dbReference type="GO" id="GO:0015369">
    <property type="term" value="F:calcium:proton antiporter activity"/>
    <property type="evidence" value="ECO:0007669"/>
    <property type="project" value="TreeGrafter"/>
</dbReference>
<evidence type="ECO:0000256" key="7">
    <source>
        <dbReference type="ARBA" id="ARBA00023136"/>
    </source>
</evidence>
<dbReference type="CDD" id="cd00051">
    <property type="entry name" value="EFh"/>
    <property type="match status" value="1"/>
</dbReference>
<dbReference type="InterPro" id="IPR002048">
    <property type="entry name" value="EF_hand_dom"/>
</dbReference>
<feature type="transmembrane region" description="Helical" evidence="9">
    <location>
        <begin position="572"/>
        <end position="591"/>
    </location>
</feature>
<dbReference type="PROSITE" id="PS50222">
    <property type="entry name" value="EF_HAND_2"/>
    <property type="match status" value="2"/>
</dbReference>
<dbReference type="GO" id="GO:0012505">
    <property type="term" value="C:endomembrane system"/>
    <property type="evidence" value="ECO:0007669"/>
    <property type="project" value="UniProtKB-SubCell"/>
</dbReference>
<keyword evidence="12" id="KW-1185">Reference proteome</keyword>
<dbReference type="eggNOG" id="ENOG502QV8Y">
    <property type="taxonomic scope" value="Eukaryota"/>
</dbReference>
<dbReference type="PANTHER" id="PTHR31503:SF36">
    <property type="entry name" value="SODIUM_CALCIUM EXCHANGER MEMBRANE REGION DOMAIN-CONTAINING PROTEIN"/>
    <property type="match status" value="1"/>
</dbReference>
<dbReference type="SUPFAM" id="SSF47473">
    <property type="entry name" value="EF-hand"/>
    <property type="match status" value="1"/>
</dbReference>
<sequence length="594" mass="65524">MFFVTRRLALGYRAPSPSLHGLLKSCLHAPQDPSEVGTSGLAWLLISYGYMLYYASNLISEGSDLLLLVPSLAGLVGSVVLPLLGAIPDGAIMLFSGLGEVEEAQETLAVGVGALAGSTIMLLTVPWALSVYYGRVDFSGPDLEPNYKGNPKVTEGISGKATGVDLSPEINHGARMMMLTTLPYFIIQGPAFFMTGDRAQMSEKEHWWSLAGFVFCFAFFVYYLFSQVKMSNDSAHKLKRMAIIKESLKKGKMSLSGALGDQITYVEKKNEVQKRSLGLLRNSASESQFEPDAEVMELLKDILSEAFRGYDQDDNGTLSKKEFQLFLTDFHENIEADQVDDVFGQFDRDRSGTIDYNEFIRACYIIIKQSNEGSQVVQVMTTPTAPSRRGISREESSRMTMGEVADTILDDDDDESSVEEEEVPEDLTQLSPDEQQKAIKKRAFTMLFIGTALVLIFSDPMVDAMSEVAVRTGIPAFYVAFILAPLASNASEVIASQYYAAKKTRKTITVALTALEGAASMNNTFCLSIFMALIYFRGLAWQYSAETISIVAVQFIMGMWAQRDKMSTYQAYHVLALFPLSILAVAIMEHLGMD</sequence>
<name>K0SMX0_THAOC</name>
<evidence type="ECO:0000256" key="3">
    <source>
        <dbReference type="ARBA" id="ARBA00022692"/>
    </source>
</evidence>
<keyword evidence="6" id="KW-0406">Ion transport</keyword>
<dbReference type="InterPro" id="IPR011992">
    <property type="entry name" value="EF-hand-dom_pair"/>
</dbReference>
<feature type="domain" description="EF-hand" evidence="10">
    <location>
        <begin position="334"/>
        <end position="369"/>
    </location>
</feature>
<dbReference type="Pfam" id="PF01699">
    <property type="entry name" value="Na_Ca_ex"/>
    <property type="match status" value="1"/>
</dbReference>
<feature type="transmembrane region" description="Helical" evidence="9">
    <location>
        <begin position="107"/>
        <end position="129"/>
    </location>
</feature>
<keyword evidence="3 9" id="KW-0812">Transmembrane</keyword>
<dbReference type="GO" id="GO:0016020">
    <property type="term" value="C:membrane"/>
    <property type="evidence" value="ECO:0007669"/>
    <property type="project" value="InterPro"/>
</dbReference>
<feature type="transmembrane region" description="Helical" evidence="9">
    <location>
        <begin position="508"/>
        <end position="535"/>
    </location>
</feature>
<reference evidence="11 12" key="1">
    <citation type="journal article" date="2012" name="Genome Biol.">
        <title>Genome and low-iron response of an oceanic diatom adapted to chronic iron limitation.</title>
        <authorList>
            <person name="Lommer M."/>
            <person name="Specht M."/>
            <person name="Roy A.S."/>
            <person name="Kraemer L."/>
            <person name="Andreson R."/>
            <person name="Gutowska M.A."/>
            <person name="Wolf J."/>
            <person name="Bergner S.V."/>
            <person name="Schilhabel M.B."/>
            <person name="Klostermeier U.C."/>
            <person name="Beiko R.G."/>
            <person name="Rosenstiel P."/>
            <person name="Hippler M."/>
            <person name="Laroche J."/>
        </authorList>
    </citation>
    <scope>NUCLEOTIDE SEQUENCE [LARGE SCALE GENOMIC DNA]</scope>
    <source>
        <strain evidence="11 12">CCMP1005</strain>
    </source>
</reference>
<accession>K0SMX0</accession>
<dbReference type="GO" id="GO:0005509">
    <property type="term" value="F:calcium ion binding"/>
    <property type="evidence" value="ECO:0007669"/>
    <property type="project" value="InterPro"/>
</dbReference>
<dbReference type="InterPro" id="IPR018247">
    <property type="entry name" value="EF_Hand_1_Ca_BS"/>
</dbReference>
<feature type="transmembrane region" description="Helical" evidence="9">
    <location>
        <begin position="36"/>
        <end position="53"/>
    </location>
</feature>
<evidence type="ECO:0000313" key="12">
    <source>
        <dbReference type="Proteomes" id="UP000266841"/>
    </source>
</evidence>
<comment type="subcellular location">
    <subcellularLocation>
        <location evidence="1">Endomembrane system</location>
        <topology evidence="1">Multi-pass membrane protein</topology>
    </subcellularLocation>
</comment>
<dbReference type="AlphaFoldDB" id="K0SMX0"/>
<evidence type="ECO:0000256" key="8">
    <source>
        <dbReference type="SAM" id="MobiDB-lite"/>
    </source>
</evidence>
<proteinExistence type="predicted"/>